<evidence type="ECO:0000256" key="2">
    <source>
        <dbReference type="ARBA" id="ARBA00022692"/>
    </source>
</evidence>
<keyword evidence="1" id="KW-1003">Cell membrane</keyword>
<organism evidence="7 8">
    <name type="scientific">Macrococcus epidermidis</name>
    <dbReference type="NCBI Taxonomy" id="1902580"/>
    <lineage>
        <taxon>Bacteria</taxon>
        <taxon>Bacillati</taxon>
        <taxon>Bacillota</taxon>
        <taxon>Bacilli</taxon>
        <taxon>Bacillales</taxon>
        <taxon>Staphylococcaceae</taxon>
        <taxon>Macrococcus</taxon>
    </lineage>
</organism>
<dbReference type="Proteomes" id="UP000249808">
    <property type="component" value="Unassembled WGS sequence"/>
</dbReference>
<dbReference type="NCBIfam" id="NF002796">
    <property type="entry name" value="PRK02935.1"/>
    <property type="match status" value="1"/>
</dbReference>
<proteinExistence type="predicted"/>
<protein>
    <submittedName>
        <fullName evidence="7">Uncharacterized protein</fullName>
    </submittedName>
</protein>
<keyword evidence="2 6" id="KW-0812">Transmembrane</keyword>
<evidence type="ECO:0000256" key="4">
    <source>
        <dbReference type="ARBA" id="ARBA00023136"/>
    </source>
</evidence>
<gene>
    <name evidence="7" type="ORF">BHU61_07690</name>
</gene>
<keyword evidence="4 6" id="KW-0472">Membrane</keyword>
<dbReference type="Pfam" id="PF11023">
    <property type="entry name" value="DUF2614"/>
    <property type="match status" value="1"/>
</dbReference>
<evidence type="ECO:0000256" key="1">
    <source>
        <dbReference type="ARBA" id="ARBA00022475"/>
    </source>
</evidence>
<name>A0A327ZSC2_9STAP</name>
<evidence type="ECO:0000256" key="5">
    <source>
        <dbReference type="SAM" id="MobiDB-lite"/>
    </source>
</evidence>
<dbReference type="InterPro" id="IPR020912">
    <property type="entry name" value="UPF0295"/>
</dbReference>
<reference evidence="7 8" key="1">
    <citation type="journal article" date="2018" name="Front. Microbiol.">
        <title>Description and Comparative Genomics of Macrococcus caseolyticus subsp. hominis subsp. nov., Macrococcus goetzii sp. nov., Macrococcus epidermidis sp. nov., and Macrococcus bohemicus sp. nov., Novel Macrococci From Human Clinical Material With Virulence Potential and Suspected Uptake of Foreign DNA by Natural Transformation.</title>
        <authorList>
            <person name="Maslanova I."/>
            <person name="Wertheimer Z."/>
            <person name="Sedlacek I."/>
            <person name="Svec P."/>
            <person name="Indrakova A."/>
            <person name="Kovarovic V."/>
            <person name="Schumann P."/>
            <person name="Sproer C."/>
            <person name="Kralova S."/>
            <person name="Sedo O."/>
            <person name="Kristofova L."/>
            <person name="Vrbovska V."/>
            <person name="Fuzik T."/>
            <person name="Petras P."/>
            <person name="Zdrahal Z."/>
            <person name="Ruzickova V."/>
            <person name="Doskar J."/>
            <person name="Pantucek R."/>
        </authorList>
    </citation>
    <scope>NUCLEOTIDE SEQUENCE [LARGE SCALE GENOMIC DNA]</scope>
    <source>
        <strain evidence="7 8">01/688</strain>
    </source>
</reference>
<keyword evidence="8" id="KW-1185">Reference proteome</keyword>
<dbReference type="AlphaFoldDB" id="A0A327ZSC2"/>
<feature type="transmembrane region" description="Helical" evidence="6">
    <location>
        <begin position="20"/>
        <end position="40"/>
    </location>
</feature>
<accession>A0A327ZSC2</accession>
<evidence type="ECO:0000313" key="7">
    <source>
        <dbReference type="EMBL" id="RAK45182.1"/>
    </source>
</evidence>
<comment type="caution">
    <text evidence="7">The sequence shown here is derived from an EMBL/GenBank/DDBJ whole genome shotgun (WGS) entry which is preliminary data.</text>
</comment>
<feature type="region of interest" description="Disordered" evidence="5">
    <location>
        <begin position="123"/>
        <end position="144"/>
    </location>
</feature>
<dbReference type="RefSeq" id="WP_111715901.1">
    <property type="nucleotide sequence ID" value="NZ_JBHSSR010000004.1"/>
</dbReference>
<evidence type="ECO:0000313" key="8">
    <source>
        <dbReference type="Proteomes" id="UP000249808"/>
    </source>
</evidence>
<evidence type="ECO:0000256" key="3">
    <source>
        <dbReference type="ARBA" id="ARBA00022989"/>
    </source>
</evidence>
<feature type="compositionally biased region" description="Basic and acidic residues" evidence="5">
    <location>
        <begin position="124"/>
        <end position="138"/>
    </location>
</feature>
<dbReference type="EMBL" id="PZJH01000002">
    <property type="protein sequence ID" value="RAK45182.1"/>
    <property type="molecule type" value="Genomic_DNA"/>
</dbReference>
<evidence type="ECO:0000256" key="6">
    <source>
        <dbReference type="SAM" id="Phobius"/>
    </source>
</evidence>
<feature type="transmembrane region" description="Helical" evidence="6">
    <location>
        <begin position="46"/>
        <end position="67"/>
    </location>
</feature>
<sequence>MKLFNKKPTSKINRIRSWALGLIFLAMIVMYIGSAIFYFYHSQLIFSLFLLLGTILFLISFVVYFWIGMLSTKTIQVRCPNCEHYTKMLGRADICANCNQPLTLDPTLEGKEFNEDYNNARKSKVLEEKEKEKEKQETNNDSNL</sequence>
<keyword evidence="3 6" id="KW-1133">Transmembrane helix</keyword>